<evidence type="ECO:0000256" key="4">
    <source>
        <dbReference type="ARBA" id="ARBA00023136"/>
    </source>
</evidence>
<evidence type="ECO:0000313" key="7">
    <source>
        <dbReference type="Proteomes" id="UP000176547"/>
    </source>
</evidence>
<accession>A0A1F5NFW2</accession>
<feature type="transmembrane region" description="Helical" evidence="5">
    <location>
        <begin position="9"/>
        <end position="29"/>
    </location>
</feature>
<dbReference type="Pfam" id="PF07681">
    <property type="entry name" value="DoxX"/>
    <property type="match status" value="1"/>
</dbReference>
<evidence type="ECO:0000256" key="5">
    <source>
        <dbReference type="SAM" id="Phobius"/>
    </source>
</evidence>
<evidence type="ECO:0008006" key="8">
    <source>
        <dbReference type="Google" id="ProtNLM"/>
    </source>
</evidence>
<dbReference type="GO" id="GO:0016020">
    <property type="term" value="C:membrane"/>
    <property type="evidence" value="ECO:0007669"/>
    <property type="project" value="UniProtKB-SubCell"/>
</dbReference>
<sequence length="117" mass="13435">MNRISAARWFLRLGLAFVFAYAAIEVYLNPDAFLKYVPDFVQNILPANFFLPIFGGFEVFLVLWLLSPWLVRYAALVAFAMMIGIVFSNFEYFSVLFRNVAIGFAALALAVLEWKDY</sequence>
<reference evidence="6 7" key="1">
    <citation type="journal article" date="2016" name="Nat. Commun.">
        <title>Thousands of microbial genomes shed light on interconnected biogeochemical processes in an aquifer system.</title>
        <authorList>
            <person name="Anantharaman K."/>
            <person name="Brown C.T."/>
            <person name="Hug L.A."/>
            <person name="Sharon I."/>
            <person name="Castelle C.J."/>
            <person name="Probst A.J."/>
            <person name="Thomas B.C."/>
            <person name="Singh A."/>
            <person name="Wilkins M.J."/>
            <person name="Karaoz U."/>
            <person name="Brodie E.L."/>
            <person name="Williams K.H."/>
            <person name="Hubbard S.S."/>
            <person name="Banfield J.F."/>
        </authorList>
    </citation>
    <scope>NUCLEOTIDE SEQUENCE [LARGE SCALE GENOMIC DNA]</scope>
</reference>
<evidence type="ECO:0000256" key="2">
    <source>
        <dbReference type="ARBA" id="ARBA00022692"/>
    </source>
</evidence>
<evidence type="ECO:0000256" key="3">
    <source>
        <dbReference type="ARBA" id="ARBA00022989"/>
    </source>
</evidence>
<dbReference type="InterPro" id="IPR032808">
    <property type="entry name" value="DoxX"/>
</dbReference>
<evidence type="ECO:0000313" key="6">
    <source>
        <dbReference type="EMBL" id="OGE76402.1"/>
    </source>
</evidence>
<dbReference type="AlphaFoldDB" id="A0A1F5NFW2"/>
<feature type="transmembrane region" description="Helical" evidence="5">
    <location>
        <begin position="49"/>
        <end position="66"/>
    </location>
</feature>
<dbReference type="EMBL" id="MFEG01000008">
    <property type="protein sequence ID" value="OGE76402.1"/>
    <property type="molecule type" value="Genomic_DNA"/>
</dbReference>
<keyword evidence="2 5" id="KW-0812">Transmembrane</keyword>
<organism evidence="6 7">
    <name type="scientific">Candidatus Doudnabacteria bacterium RIFCSPHIGHO2_01_52_17</name>
    <dbReference type="NCBI Taxonomy" id="1817820"/>
    <lineage>
        <taxon>Bacteria</taxon>
        <taxon>Candidatus Doudnaibacteriota</taxon>
    </lineage>
</organism>
<gene>
    <name evidence="6" type="ORF">A3K06_02735</name>
</gene>
<keyword evidence="3 5" id="KW-1133">Transmembrane helix</keyword>
<feature type="transmembrane region" description="Helical" evidence="5">
    <location>
        <begin position="96"/>
        <end position="114"/>
    </location>
</feature>
<protein>
    <recommendedName>
        <fullName evidence="8">DoxX family protein</fullName>
    </recommendedName>
</protein>
<keyword evidence="4 5" id="KW-0472">Membrane</keyword>
<name>A0A1F5NFW2_9BACT</name>
<comment type="caution">
    <text evidence="6">The sequence shown here is derived from an EMBL/GenBank/DDBJ whole genome shotgun (WGS) entry which is preliminary data.</text>
</comment>
<comment type="subcellular location">
    <subcellularLocation>
        <location evidence="1">Membrane</location>
        <topology evidence="1">Multi-pass membrane protein</topology>
    </subcellularLocation>
</comment>
<feature type="transmembrane region" description="Helical" evidence="5">
    <location>
        <begin position="73"/>
        <end position="90"/>
    </location>
</feature>
<evidence type="ECO:0000256" key="1">
    <source>
        <dbReference type="ARBA" id="ARBA00004141"/>
    </source>
</evidence>
<dbReference type="Proteomes" id="UP000176547">
    <property type="component" value="Unassembled WGS sequence"/>
</dbReference>
<proteinExistence type="predicted"/>